<dbReference type="OrthoDB" id="1936670at2759"/>
<gene>
    <name evidence="2" type="ORF">MERR_LOCUS29272</name>
</gene>
<reference evidence="2" key="1">
    <citation type="submission" date="2020-01" db="EMBL/GenBank/DDBJ databases">
        <authorList>
            <person name="Mishra B."/>
        </authorList>
    </citation>
    <scope>NUCLEOTIDE SEQUENCE [LARGE SCALE GENOMIC DNA]</scope>
</reference>
<accession>A0A6D2JK43</accession>
<dbReference type="AlphaFoldDB" id="A0A6D2JK43"/>
<dbReference type="EMBL" id="CACVBM020001261">
    <property type="protein sequence ID" value="CAA7042037.1"/>
    <property type="molecule type" value="Genomic_DNA"/>
</dbReference>
<proteinExistence type="predicted"/>
<dbReference type="Pfam" id="PF26133">
    <property type="entry name" value="DUF8039"/>
    <property type="match status" value="1"/>
</dbReference>
<keyword evidence="3" id="KW-1185">Reference proteome</keyword>
<feature type="domain" description="DUF8039" evidence="1">
    <location>
        <begin position="41"/>
        <end position="121"/>
    </location>
</feature>
<organism evidence="2 3">
    <name type="scientific">Microthlaspi erraticum</name>
    <dbReference type="NCBI Taxonomy" id="1685480"/>
    <lineage>
        <taxon>Eukaryota</taxon>
        <taxon>Viridiplantae</taxon>
        <taxon>Streptophyta</taxon>
        <taxon>Embryophyta</taxon>
        <taxon>Tracheophyta</taxon>
        <taxon>Spermatophyta</taxon>
        <taxon>Magnoliopsida</taxon>
        <taxon>eudicotyledons</taxon>
        <taxon>Gunneridae</taxon>
        <taxon>Pentapetalae</taxon>
        <taxon>rosids</taxon>
        <taxon>malvids</taxon>
        <taxon>Brassicales</taxon>
        <taxon>Brassicaceae</taxon>
        <taxon>Coluteocarpeae</taxon>
        <taxon>Microthlaspi</taxon>
    </lineage>
</organism>
<protein>
    <recommendedName>
        <fullName evidence="1">DUF8039 domain-containing protein</fullName>
    </recommendedName>
</protein>
<evidence type="ECO:0000313" key="2">
    <source>
        <dbReference type="EMBL" id="CAA7042037.1"/>
    </source>
</evidence>
<evidence type="ECO:0000313" key="3">
    <source>
        <dbReference type="Proteomes" id="UP000467841"/>
    </source>
</evidence>
<comment type="caution">
    <text evidence="2">The sequence shown here is derived from an EMBL/GenBank/DDBJ whole genome shotgun (WGS) entry which is preliminary data.</text>
</comment>
<dbReference type="Proteomes" id="UP000467841">
    <property type="component" value="Unassembled WGS sequence"/>
</dbReference>
<dbReference type="InterPro" id="IPR058352">
    <property type="entry name" value="DUF8039"/>
</dbReference>
<sequence length="135" mass="14905">MVISSGRVELISRRLPSSSQACAVELNPCTKSFLAPHVPIAPKCKLLNWLTTDEEPVAEGRWQTRDPKALVNGLPLGPNAIKVFVDVVLDPDTFIWRPTEELSILQHSLKTFVAWPVGRVVMVDDFCNIPVCGEA</sequence>
<evidence type="ECO:0000259" key="1">
    <source>
        <dbReference type="Pfam" id="PF26133"/>
    </source>
</evidence>
<name>A0A6D2JK43_9BRAS</name>